<evidence type="ECO:0000313" key="3">
    <source>
        <dbReference type="Proteomes" id="UP000822688"/>
    </source>
</evidence>
<proteinExistence type="predicted"/>
<feature type="signal peptide" evidence="1">
    <location>
        <begin position="1"/>
        <end position="24"/>
    </location>
</feature>
<keyword evidence="1" id="KW-0732">Signal</keyword>
<name>A0A8T0HJK1_CERPU</name>
<keyword evidence="3" id="KW-1185">Reference proteome</keyword>
<evidence type="ECO:0000313" key="2">
    <source>
        <dbReference type="EMBL" id="KAG0570954.1"/>
    </source>
</evidence>
<dbReference type="AlphaFoldDB" id="A0A8T0HJK1"/>
<protein>
    <submittedName>
        <fullName evidence="2">Uncharacterized protein</fullName>
    </submittedName>
</protein>
<comment type="caution">
    <text evidence="2">The sequence shown here is derived from an EMBL/GenBank/DDBJ whole genome shotgun (WGS) entry which is preliminary data.</text>
</comment>
<accession>A0A8T0HJK1</accession>
<evidence type="ECO:0000256" key="1">
    <source>
        <dbReference type="SAM" id="SignalP"/>
    </source>
</evidence>
<gene>
    <name evidence="2" type="ORF">KC19_6G200600</name>
</gene>
<reference evidence="2 3" key="1">
    <citation type="submission" date="2020-06" db="EMBL/GenBank/DDBJ databases">
        <title>WGS assembly of Ceratodon purpureus strain R40.</title>
        <authorList>
            <person name="Carey S.B."/>
            <person name="Jenkins J."/>
            <person name="Shu S."/>
            <person name="Lovell J.T."/>
            <person name="Sreedasyam A."/>
            <person name="Maumus F."/>
            <person name="Tiley G.P."/>
            <person name="Fernandez-Pozo N."/>
            <person name="Barry K."/>
            <person name="Chen C."/>
            <person name="Wang M."/>
            <person name="Lipzen A."/>
            <person name="Daum C."/>
            <person name="Saski C.A."/>
            <person name="Payton A.C."/>
            <person name="Mcbreen J.C."/>
            <person name="Conrad R.E."/>
            <person name="Kollar L.M."/>
            <person name="Olsson S."/>
            <person name="Huttunen S."/>
            <person name="Landis J.B."/>
            <person name="Wickett N.J."/>
            <person name="Johnson M.G."/>
            <person name="Rensing S.A."/>
            <person name="Grimwood J."/>
            <person name="Schmutz J."/>
            <person name="Mcdaniel S.F."/>
        </authorList>
    </citation>
    <scope>NUCLEOTIDE SEQUENCE [LARGE SCALE GENOMIC DNA]</scope>
    <source>
        <strain evidence="2 3">R40</strain>
    </source>
</reference>
<organism evidence="2 3">
    <name type="scientific">Ceratodon purpureus</name>
    <name type="common">Fire moss</name>
    <name type="synonym">Dicranum purpureum</name>
    <dbReference type="NCBI Taxonomy" id="3225"/>
    <lineage>
        <taxon>Eukaryota</taxon>
        <taxon>Viridiplantae</taxon>
        <taxon>Streptophyta</taxon>
        <taxon>Embryophyta</taxon>
        <taxon>Bryophyta</taxon>
        <taxon>Bryophytina</taxon>
        <taxon>Bryopsida</taxon>
        <taxon>Dicranidae</taxon>
        <taxon>Pseudoditrichales</taxon>
        <taxon>Ditrichaceae</taxon>
        <taxon>Ceratodon</taxon>
    </lineage>
</organism>
<sequence>MRWEFSPVAIFLHSCAAKLPLMLAVEVDFSSTYSFHSAGRLKVACSFLQLIFS</sequence>
<dbReference type="EMBL" id="CM026427">
    <property type="protein sequence ID" value="KAG0570954.1"/>
    <property type="molecule type" value="Genomic_DNA"/>
</dbReference>
<dbReference type="Proteomes" id="UP000822688">
    <property type="component" value="Chromosome 6"/>
</dbReference>
<feature type="chain" id="PRO_5035901268" evidence="1">
    <location>
        <begin position="25"/>
        <end position="53"/>
    </location>
</feature>